<dbReference type="PROSITE" id="PS00108">
    <property type="entry name" value="PROTEIN_KINASE_ST"/>
    <property type="match status" value="1"/>
</dbReference>
<comment type="caution">
    <text evidence="2">The sequence shown here is derived from an EMBL/GenBank/DDBJ whole genome shotgun (WGS) entry which is preliminary data.</text>
</comment>
<name>A0A5J4VWN3_9EUKA</name>
<accession>A0A5J4VWN3</accession>
<dbReference type="InterPro" id="IPR045269">
    <property type="entry name" value="Atg1-like"/>
</dbReference>
<dbReference type="OrthoDB" id="26722at2759"/>
<dbReference type="CDD" id="cd00180">
    <property type="entry name" value="PKc"/>
    <property type="match status" value="1"/>
</dbReference>
<feature type="domain" description="Protein kinase" evidence="1">
    <location>
        <begin position="1"/>
        <end position="276"/>
    </location>
</feature>
<evidence type="ECO:0000259" key="1">
    <source>
        <dbReference type="PROSITE" id="PS50011"/>
    </source>
</evidence>
<evidence type="ECO:0000313" key="2">
    <source>
        <dbReference type="EMBL" id="KAA6386958.1"/>
    </source>
</evidence>
<dbReference type="Proteomes" id="UP000324800">
    <property type="component" value="Unassembled WGS sequence"/>
</dbReference>
<dbReference type="GO" id="GO:0005737">
    <property type="term" value="C:cytoplasm"/>
    <property type="evidence" value="ECO:0007669"/>
    <property type="project" value="TreeGrafter"/>
</dbReference>
<dbReference type="EMBL" id="SNRW01004577">
    <property type="protein sequence ID" value="KAA6386958.1"/>
    <property type="molecule type" value="Genomic_DNA"/>
</dbReference>
<dbReference type="PROSITE" id="PS50011">
    <property type="entry name" value="PROTEIN_KINASE_DOM"/>
    <property type="match status" value="1"/>
</dbReference>
<gene>
    <name evidence="2" type="ORF">EZS28_017519</name>
</gene>
<dbReference type="InterPro" id="IPR000719">
    <property type="entry name" value="Prot_kinase_dom"/>
</dbReference>
<dbReference type="Pfam" id="PF00069">
    <property type="entry name" value="Pkinase"/>
    <property type="match status" value="1"/>
</dbReference>
<evidence type="ECO:0000313" key="3">
    <source>
        <dbReference type="Proteomes" id="UP000324800"/>
    </source>
</evidence>
<dbReference type="SMART" id="SM00220">
    <property type="entry name" value="S_TKc"/>
    <property type="match status" value="1"/>
</dbReference>
<dbReference type="GO" id="GO:0004674">
    <property type="term" value="F:protein serine/threonine kinase activity"/>
    <property type="evidence" value="ECO:0007669"/>
    <property type="project" value="InterPro"/>
</dbReference>
<dbReference type="PANTHER" id="PTHR24348">
    <property type="entry name" value="SERINE/THREONINE-PROTEIN KINASE UNC-51-RELATED"/>
    <property type="match status" value="1"/>
</dbReference>
<dbReference type="Gene3D" id="1.10.510.10">
    <property type="entry name" value="Transferase(Phosphotransferase) domain 1"/>
    <property type="match status" value="1"/>
</dbReference>
<dbReference type="GO" id="GO:0010506">
    <property type="term" value="P:regulation of autophagy"/>
    <property type="evidence" value="ECO:0007669"/>
    <property type="project" value="InterPro"/>
</dbReference>
<sequence>MRTAGSNRRNDAKGAPERMKLQCRDKDIILSKFDKFYITDYRQRDVVNVLHRLNFIPIPLFPKPRSCFRLFVLASQDRGEPIPFITLQNEVNYFDNSVVVKTDFANFYSLDNIIKRNYSLSNGTLRAIAKQLFQGLFMIHSRELIHRDIKAQNVLLHSPYDSGRVIIKIADFGLVKLQDQIQQALLMSSKGIPINLAPELVIGDGKVDAKVDMWSAGVVLFLLAGHEYPIKAMNIPDLQIPNAIQNDHLWDLLSKLLSYDRIQRPSANEALQHPYFTSFQVQKEMPEQLVLIWIFHILFLGMRLNRLLDLILKLNINKYTLRFQDSLINQIK</sequence>
<protein>
    <recommendedName>
        <fullName evidence="1">Protein kinase domain-containing protein</fullName>
    </recommendedName>
</protein>
<dbReference type="InterPro" id="IPR008271">
    <property type="entry name" value="Ser/Thr_kinase_AS"/>
</dbReference>
<proteinExistence type="predicted"/>
<organism evidence="2 3">
    <name type="scientific">Streblomastix strix</name>
    <dbReference type="NCBI Taxonomy" id="222440"/>
    <lineage>
        <taxon>Eukaryota</taxon>
        <taxon>Metamonada</taxon>
        <taxon>Preaxostyla</taxon>
        <taxon>Oxymonadida</taxon>
        <taxon>Streblomastigidae</taxon>
        <taxon>Streblomastix</taxon>
    </lineage>
</organism>
<dbReference type="InterPro" id="IPR011009">
    <property type="entry name" value="Kinase-like_dom_sf"/>
</dbReference>
<dbReference type="SUPFAM" id="SSF56112">
    <property type="entry name" value="Protein kinase-like (PK-like)"/>
    <property type="match status" value="1"/>
</dbReference>
<reference evidence="2 3" key="1">
    <citation type="submission" date="2019-03" db="EMBL/GenBank/DDBJ databases">
        <title>Single cell metagenomics reveals metabolic interactions within the superorganism composed of flagellate Streblomastix strix and complex community of Bacteroidetes bacteria on its surface.</title>
        <authorList>
            <person name="Treitli S.C."/>
            <person name="Kolisko M."/>
            <person name="Husnik F."/>
            <person name="Keeling P."/>
            <person name="Hampl V."/>
        </authorList>
    </citation>
    <scope>NUCLEOTIDE SEQUENCE [LARGE SCALE GENOMIC DNA]</scope>
    <source>
        <strain evidence="2">ST1C</strain>
    </source>
</reference>
<dbReference type="AlphaFoldDB" id="A0A5J4VWN3"/>
<dbReference type="GO" id="GO:0005524">
    <property type="term" value="F:ATP binding"/>
    <property type="evidence" value="ECO:0007669"/>
    <property type="project" value="InterPro"/>
</dbReference>